<dbReference type="EMBL" id="CAFAAD010000143">
    <property type="protein sequence ID" value="CAB4801906.1"/>
    <property type="molecule type" value="Genomic_DNA"/>
</dbReference>
<dbReference type="AlphaFoldDB" id="A0A6J5ZHM1"/>
<dbReference type="EMBL" id="CAFBRD010000189">
    <property type="protein sequence ID" value="CAB5078867.1"/>
    <property type="molecule type" value="Genomic_DNA"/>
</dbReference>
<protein>
    <submittedName>
        <fullName evidence="1">Unannotated protein</fullName>
    </submittedName>
</protein>
<evidence type="ECO:0000313" key="2">
    <source>
        <dbReference type="EMBL" id="CAB4584336.1"/>
    </source>
</evidence>
<sequence length="169" mass="18935">MSFRARTARILALLAVFVILFLWGWALFFPPSTKAPGTLQDRTFPEAADQVCTTAAGELALLPKSYQTTDPVSRSEVVAKSDVILNRMLDNLKTIAPPADTHDGKNISEWLADWRSFVGNRESYAEALLVNPKARFYVSLKDKGQVTRPIDFFATFNKMYNCVTPDDIE</sequence>
<accession>A0A6J5ZHM1</accession>
<evidence type="ECO:0000313" key="1">
    <source>
        <dbReference type="EMBL" id="CAB4340722.1"/>
    </source>
</evidence>
<evidence type="ECO:0000313" key="7">
    <source>
        <dbReference type="EMBL" id="CAB5078867.1"/>
    </source>
</evidence>
<name>A0A6J5ZHM1_9ZZZZ</name>
<proteinExistence type="predicted"/>
<dbReference type="EMBL" id="CAEZTY010000026">
    <property type="protein sequence ID" value="CAB4584336.1"/>
    <property type="molecule type" value="Genomic_DNA"/>
</dbReference>
<evidence type="ECO:0000313" key="4">
    <source>
        <dbReference type="EMBL" id="CAB4704461.1"/>
    </source>
</evidence>
<dbReference type="EMBL" id="CAFBNJ010000023">
    <property type="protein sequence ID" value="CAB4947526.1"/>
    <property type="molecule type" value="Genomic_DNA"/>
</dbReference>
<evidence type="ECO:0000313" key="3">
    <source>
        <dbReference type="EMBL" id="CAB4620208.1"/>
    </source>
</evidence>
<gene>
    <name evidence="2" type="ORF">UFOPK1762_00873</name>
    <name evidence="3" type="ORF">UFOPK1906_00709</name>
    <name evidence="4" type="ORF">UFOPK2624_00736</name>
    <name evidence="5" type="ORF">UFOPK2969_01518</name>
    <name evidence="1" type="ORF">UFOPK3331_00958</name>
    <name evidence="6" type="ORF">UFOPK3785_00613</name>
    <name evidence="7" type="ORF">UFOPK4371_02025</name>
</gene>
<evidence type="ECO:0000313" key="6">
    <source>
        <dbReference type="EMBL" id="CAB4947526.1"/>
    </source>
</evidence>
<organism evidence="1">
    <name type="scientific">freshwater metagenome</name>
    <dbReference type="NCBI Taxonomy" id="449393"/>
    <lineage>
        <taxon>unclassified sequences</taxon>
        <taxon>metagenomes</taxon>
        <taxon>ecological metagenomes</taxon>
    </lineage>
</organism>
<dbReference type="EMBL" id="CAEZXY010000023">
    <property type="protein sequence ID" value="CAB4704461.1"/>
    <property type="molecule type" value="Genomic_DNA"/>
</dbReference>
<dbReference type="EMBL" id="CAESAL010000027">
    <property type="protein sequence ID" value="CAB4340722.1"/>
    <property type="molecule type" value="Genomic_DNA"/>
</dbReference>
<reference evidence="1" key="1">
    <citation type="submission" date="2020-05" db="EMBL/GenBank/DDBJ databases">
        <authorList>
            <person name="Chiriac C."/>
            <person name="Salcher M."/>
            <person name="Ghai R."/>
            <person name="Kavagutti S V."/>
        </authorList>
    </citation>
    <scope>NUCLEOTIDE SEQUENCE</scope>
</reference>
<evidence type="ECO:0000313" key="5">
    <source>
        <dbReference type="EMBL" id="CAB4801906.1"/>
    </source>
</evidence>
<dbReference type="EMBL" id="CAEZVC010000032">
    <property type="protein sequence ID" value="CAB4620208.1"/>
    <property type="molecule type" value="Genomic_DNA"/>
</dbReference>